<dbReference type="PANTHER" id="PTHR28015:SF1">
    <property type="entry name" value="ATP SYNTHASE ASSEMBLY FACTOR FMC1, MITOCHONDRIAL"/>
    <property type="match status" value="1"/>
</dbReference>
<protein>
    <recommendedName>
        <fullName evidence="3">ATP synthase assembly factor FMC1, mitochondrial</fullName>
    </recommendedName>
</protein>
<name>A0A1V8SY26_9PEZI</name>
<dbReference type="InParanoid" id="A0A1V8SY26"/>
<keyword evidence="2" id="KW-1185">Reference proteome</keyword>
<sequence>MSAPLPAVRSLYRRFLRELPARSPSLLANPSPIQRHLRQDFTAALHDTSTSLSHQAAKPVAARLHEAEQYLLYVKSQRVYATLLERYNPGMNMGEEDRVRLSARRVGINLPEEYVDESK</sequence>
<dbReference type="GO" id="GO:0033615">
    <property type="term" value="P:mitochondrial proton-transporting ATP synthase complex assembly"/>
    <property type="evidence" value="ECO:0007669"/>
    <property type="project" value="InterPro"/>
</dbReference>
<accession>A0A1V8SY26</accession>
<evidence type="ECO:0008006" key="3">
    <source>
        <dbReference type="Google" id="ProtNLM"/>
    </source>
</evidence>
<dbReference type="GO" id="GO:0005759">
    <property type="term" value="C:mitochondrial matrix"/>
    <property type="evidence" value="ECO:0007669"/>
    <property type="project" value="TreeGrafter"/>
</dbReference>
<dbReference type="PANTHER" id="PTHR28015">
    <property type="entry name" value="ATP SYNTHASE ASSEMBLY FACTOR FMC1, MITOCHONDRIAL"/>
    <property type="match status" value="1"/>
</dbReference>
<evidence type="ECO:0000313" key="1">
    <source>
        <dbReference type="EMBL" id="OQO03931.1"/>
    </source>
</evidence>
<dbReference type="Pfam" id="PF13233">
    <property type="entry name" value="Complex1_LYR_2"/>
    <property type="match status" value="1"/>
</dbReference>
<dbReference type="STRING" id="1507870.A0A1V8SY26"/>
<reference evidence="2" key="1">
    <citation type="submission" date="2017-03" db="EMBL/GenBank/DDBJ databases">
        <title>Genomes of endolithic fungi from Antarctica.</title>
        <authorList>
            <person name="Coleine C."/>
            <person name="Masonjones S."/>
            <person name="Stajich J.E."/>
        </authorList>
    </citation>
    <scope>NUCLEOTIDE SEQUENCE [LARGE SCALE GENOMIC DNA]</scope>
    <source>
        <strain evidence="2">CCFEE 5527</strain>
    </source>
</reference>
<dbReference type="InterPro" id="IPR039196">
    <property type="entry name" value="Fmc1"/>
</dbReference>
<evidence type="ECO:0000313" key="2">
    <source>
        <dbReference type="Proteomes" id="UP000192596"/>
    </source>
</evidence>
<proteinExistence type="predicted"/>
<dbReference type="AlphaFoldDB" id="A0A1V8SY26"/>
<dbReference type="OrthoDB" id="15893at2759"/>
<dbReference type="EMBL" id="NAJO01000023">
    <property type="protein sequence ID" value="OQO03931.1"/>
    <property type="molecule type" value="Genomic_DNA"/>
</dbReference>
<comment type="caution">
    <text evidence="1">The sequence shown here is derived from an EMBL/GenBank/DDBJ whole genome shotgun (WGS) entry which is preliminary data.</text>
</comment>
<organism evidence="1 2">
    <name type="scientific">Cryoendolithus antarcticus</name>
    <dbReference type="NCBI Taxonomy" id="1507870"/>
    <lineage>
        <taxon>Eukaryota</taxon>
        <taxon>Fungi</taxon>
        <taxon>Dikarya</taxon>
        <taxon>Ascomycota</taxon>
        <taxon>Pezizomycotina</taxon>
        <taxon>Dothideomycetes</taxon>
        <taxon>Dothideomycetidae</taxon>
        <taxon>Cladosporiales</taxon>
        <taxon>Cladosporiaceae</taxon>
        <taxon>Cryoendolithus</taxon>
    </lineage>
</organism>
<dbReference type="Proteomes" id="UP000192596">
    <property type="component" value="Unassembled WGS sequence"/>
</dbReference>
<gene>
    <name evidence="1" type="ORF">B0A48_10573</name>
</gene>